<dbReference type="EMBL" id="UOFS01000054">
    <property type="protein sequence ID" value="VAX02178.1"/>
    <property type="molecule type" value="Genomic_DNA"/>
</dbReference>
<sequence length="90" mass="10441">METFVEIFQGIPFIILASVIFGAVAFIRLYIMRIPSIQRLSVQDRRQSSTTISFPFHDKSNKLINEDRRKSGDRRVASYVSMDLNYNKVP</sequence>
<keyword evidence="1" id="KW-0472">Membrane</keyword>
<organism evidence="2">
    <name type="scientific">hydrothermal vent metagenome</name>
    <dbReference type="NCBI Taxonomy" id="652676"/>
    <lineage>
        <taxon>unclassified sequences</taxon>
        <taxon>metagenomes</taxon>
        <taxon>ecological metagenomes</taxon>
    </lineage>
</organism>
<proteinExistence type="predicted"/>
<name>A0A3B1AS26_9ZZZZ</name>
<reference evidence="2" key="1">
    <citation type="submission" date="2018-06" db="EMBL/GenBank/DDBJ databases">
        <authorList>
            <person name="Zhirakovskaya E."/>
        </authorList>
    </citation>
    <scope>NUCLEOTIDE SEQUENCE</scope>
</reference>
<keyword evidence="1" id="KW-1133">Transmembrane helix</keyword>
<keyword evidence="1" id="KW-0812">Transmembrane</keyword>
<evidence type="ECO:0000256" key="1">
    <source>
        <dbReference type="SAM" id="Phobius"/>
    </source>
</evidence>
<dbReference type="AlphaFoldDB" id="A0A3B1AS26"/>
<evidence type="ECO:0000313" key="2">
    <source>
        <dbReference type="EMBL" id="VAX02178.1"/>
    </source>
</evidence>
<gene>
    <name evidence="2" type="ORF">MNBD_GAMMA22-439</name>
</gene>
<feature type="transmembrane region" description="Helical" evidence="1">
    <location>
        <begin position="12"/>
        <end position="31"/>
    </location>
</feature>
<accession>A0A3B1AS26</accession>
<protein>
    <submittedName>
        <fullName evidence="2">Uncharacterized protein</fullName>
    </submittedName>
</protein>